<dbReference type="SUPFAM" id="SSF50475">
    <property type="entry name" value="FMN-binding split barrel"/>
    <property type="match status" value="1"/>
</dbReference>
<dbReference type="EMBL" id="DXHU01000006">
    <property type="protein sequence ID" value="HIV98504.1"/>
    <property type="molecule type" value="Genomic_DNA"/>
</dbReference>
<dbReference type="AlphaFoldDB" id="A0A9D1TMB1"/>
<reference evidence="1" key="1">
    <citation type="journal article" date="2021" name="PeerJ">
        <title>Extensive microbial diversity within the chicken gut microbiome revealed by metagenomics and culture.</title>
        <authorList>
            <person name="Gilroy R."/>
            <person name="Ravi A."/>
            <person name="Getino M."/>
            <person name="Pursley I."/>
            <person name="Horton D.L."/>
            <person name="Alikhan N.F."/>
            <person name="Baker D."/>
            <person name="Gharbi K."/>
            <person name="Hall N."/>
            <person name="Watson M."/>
            <person name="Adriaenssens E.M."/>
            <person name="Foster-Nyarko E."/>
            <person name="Jarju S."/>
            <person name="Secka A."/>
            <person name="Antonio M."/>
            <person name="Oren A."/>
            <person name="Chaudhuri R.R."/>
            <person name="La Ragione R."/>
            <person name="Hildebrand F."/>
            <person name="Pallen M.J."/>
        </authorList>
    </citation>
    <scope>NUCLEOTIDE SEQUENCE</scope>
    <source>
        <strain evidence="1">Gambia11-129</strain>
    </source>
</reference>
<evidence type="ECO:0000313" key="1">
    <source>
        <dbReference type="EMBL" id="HIV98504.1"/>
    </source>
</evidence>
<dbReference type="InterPro" id="IPR024747">
    <property type="entry name" value="Pyridox_Oxase-rel"/>
</dbReference>
<dbReference type="Pfam" id="PF12900">
    <property type="entry name" value="Pyridox_ox_2"/>
    <property type="match status" value="1"/>
</dbReference>
<comment type="caution">
    <text evidence="1">The sequence shown here is derived from an EMBL/GenBank/DDBJ whole genome shotgun (WGS) entry which is preliminary data.</text>
</comment>
<dbReference type="InterPro" id="IPR012349">
    <property type="entry name" value="Split_barrel_FMN-bd"/>
</dbReference>
<reference evidence="1" key="2">
    <citation type="submission" date="2021-04" db="EMBL/GenBank/DDBJ databases">
        <authorList>
            <person name="Gilroy R."/>
        </authorList>
    </citation>
    <scope>NUCLEOTIDE SEQUENCE</scope>
    <source>
        <strain evidence="1">Gambia11-129</strain>
    </source>
</reference>
<gene>
    <name evidence="1" type="ORF">IAB12_01840</name>
</gene>
<accession>A0A9D1TMB1</accession>
<dbReference type="PANTHER" id="PTHR34071:SF2">
    <property type="entry name" value="FLAVIN-NUCLEOTIDE-BINDING PROTEIN"/>
    <property type="match status" value="1"/>
</dbReference>
<name>A0A9D1TMB1_9SPIO</name>
<organism evidence="1 2">
    <name type="scientific">Candidatus Ornithospirochaeta avicola</name>
    <dbReference type="NCBI Taxonomy" id="2840896"/>
    <lineage>
        <taxon>Bacteria</taxon>
        <taxon>Pseudomonadati</taxon>
        <taxon>Spirochaetota</taxon>
        <taxon>Spirochaetia</taxon>
        <taxon>Spirochaetales</taxon>
        <taxon>Spirochaetaceae</taxon>
        <taxon>Spirochaetaceae incertae sedis</taxon>
        <taxon>Candidatus Ornithospirochaeta</taxon>
    </lineage>
</organism>
<sequence length="161" mass="17883">MRRAKQAICEKDCLSILDRASSGTLSLVDGAEPYAVPLNFVRCGKHIIFHSAKEGRKIEAVRKNPYACFSVIDSDLVRPEKFATDFRSVIVEGKIDFVSSADEKKMYLRELCKKYSPCVSSLAVEKEIELSISSVLILRLSIESISGKVGIYIMEKENGTG</sequence>
<protein>
    <submittedName>
        <fullName evidence="1">Pyridoxamine 5'-phosphate oxidase family protein</fullName>
    </submittedName>
</protein>
<dbReference type="PANTHER" id="PTHR34071">
    <property type="entry name" value="5-NITROIMIDAZOLE ANTIBIOTICS RESISTANCE PROTEIN, NIMA-FAMILY-RELATED PROTEIN-RELATED"/>
    <property type="match status" value="1"/>
</dbReference>
<proteinExistence type="predicted"/>
<evidence type="ECO:0000313" key="2">
    <source>
        <dbReference type="Proteomes" id="UP000823936"/>
    </source>
</evidence>
<dbReference type="Proteomes" id="UP000823936">
    <property type="component" value="Unassembled WGS sequence"/>
</dbReference>
<dbReference type="Gene3D" id="2.30.110.10">
    <property type="entry name" value="Electron Transport, Fmn-binding Protein, Chain A"/>
    <property type="match status" value="1"/>
</dbReference>